<dbReference type="InterPro" id="IPR048395">
    <property type="entry name" value="Glyco_hydro_31_C"/>
</dbReference>
<evidence type="ECO:0000313" key="4">
    <source>
        <dbReference type="WBParaSite" id="GPUH_0002001201-mRNA-1"/>
    </source>
</evidence>
<protein>
    <submittedName>
        <fullName evidence="4">Alpha-xylosidase</fullName>
    </submittedName>
</protein>
<evidence type="ECO:0000313" key="3">
    <source>
        <dbReference type="Proteomes" id="UP000271098"/>
    </source>
</evidence>
<name>A0A183EG96_9BILA</name>
<accession>A0A183EG96</accession>
<feature type="domain" description="Glycosyl hydrolase family 31 C-terminal" evidence="1">
    <location>
        <begin position="1"/>
        <end position="60"/>
    </location>
</feature>
<reference evidence="2 3" key="2">
    <citation type="submission" date="2018-11" db="EMBL/GenBank/DDBJ databases">
        <authorList>
            <consortium name="Pathogen Informatics"/>
        </authorList>
    </citation>
    <scope>NUCLEOTIDE SEQUENCE [LARGE SCALE GENOMIC DNA]</scope>
</reference>
<dbReference type="Gene3D" id="2.60.40.1180">
    <property type="entry name" value="Golgi alpha-mannosidase II"/>
    <property type="match status" value="2"/>
</dbReference>
<sequence>MMIIPVVYEGQETVTAYIPDGLWYSMRESDYGNVSDTGTVTFSAPTTDMIPVLLRGGSIIPRQKAELTTTASRKNPFELLIALGLNEL</sequence>
<dbReference type="Pfam" id="PF21365">
    <property type="entry name" value="Glyco_hydro_31_3rd"/>
    <property type="match status" value="1"/>
</dbReference>
<dbReference type="InterPro" id="IPR013780">
    <property type="entry name" value="Glyco_hydro_b"/>
</dbReference>
<gene>
    <name evidence="2" type="ORF">GPUH_LOCUS19985</name>
</gene>
<dbReference type="PANTHER" id="PTHR22762:SF133">
    <property type="entry name" value="P-TYPE DOMAIN-CONTAINING PROTEIN"/>
    <property type="match status" value="1"/>
</dbReference>
<proteinExistence type="predicted"/>
<evidence type="ECO:0000259" key="1">
    <source>
        <dbReference type="Pfam" id="PF21365"/>
    </source>
</evidence>
<dbReference type="PANTHER" id="PTHR22762">
    <property type="entry name" value="ALPHA-GLUCOSIDASE"/>
    <property type="match status" value="1"/>
</dbReference>
<dbReference type="SUPFAM" id="SSF51011">
    <property type="entry name" value="Glycosyl hydrolase domain"/>
    <property type="match status" value="1"/>
</dbReference>
<dbReference type="WBParaSite" id="GPUH_0002001201-mRNA-1">
    <property type="protein sequence ID" value="GPUH_0002001201-mRNA-1"/>
    <property type="gene ID" value="GPUH_0002001201"/>
</dbReference>
<evidence type="ECO:0000313" key="2">
    <source>
        <dbReference type="EMBL" id="VDN35042.1"/>
    </source>
</evidence>
<dbReference type="GO" id="GO:0004558">
    <property type="term" value="F:alpha-1,4-glucosidase activity"/>
    <property type="evidence" value="ECO:0007669"/>
    <property type="project" value="TreeGrafter"/>
</dbReference>
<dbReference type="Proteomes" id="UP000271098">
    <property type="component" value="Unassembled WGS sequence"/>
</dbReference>
<reference evidence="4" key="1">
    <citation type="submission" date="2016-06" db="UniProtKB">
        <authorList>
            <consortium name="WormBaseParasite"/>
        </authorList>
    </citation>
    <scope>IDENTIFICATION</scope>
</reference>
<dbReference type="EMBL" id="UYRT01089537">
    <property type="protein sequence ID" value="VDN35042.1"/>
    <property type="molecule type" value="Genomic_DNA"/>
</dbReference>
<dbReference type="OrthoDB" id="5859736at2759"/>
<keyword evidence="3" id="KW-1185">Reference proteome</keyword>
<dbReference type="AlphaFoldDB" id="A0A183EG96"/>
<organism evidence="4">
    <name type="scientific">Gongylonema pulchrum</name>
    <dbReference type="NCBI Taxonomy" id="637853"/>
    <lineage>
        <taxon>Eukaryota</taxon>
        <taxon>Metazoa</taxon>
        <taxon>Ecdysozoa</taxon>
        <taxon>Nematoda</taxon>
        <taxon>Chromadorea</taxon>
        <taxon>Rhabditida</taxon>
        <taxon>Spirurina</taxon>
        <taxon>Spiruromorpha</taxon>
        <taxon>Spiruroidea</taxon>
        <taxon>Gongylonematidae</taxon>
        <taxon>Gongylonema</taxon>
    </lineage>
</organism>